<protein>
    <submittedName>
        <fullName evidence="1">Uncharacterized protein</fullName>
    </submittedName>
</protein>
<evidence type="ECO:0000313" key="1">
    <source>
        <dbReference type="EMBL" id="AGT32872.1"/>
    </source>
</evidence>
<dbReference type="Proteomes" id="UP000015500">
    <property type="component" value="Chromosome"/>
</dbReference>
<keyword evidence="2" id="KW-1185">Reference proteome</keyword>
<reference evidence="1 2" key="1">
    <citation type="journal article" date="2014" name="Genome Announc.">
        <title>Complete Genome Sequence of the Thermophilic Polychlorinated Biphenyl Degrader Geobacillus sp. Strain JF8 (NBRC 109937).</title>
        <authorList>
            <person name="Shintani M."/>
            <person name="Ohtsubo Y."/>
            <person name="Fukuda K."/>
            <person name="Hosoyama A."/>
            <person name="Ohji S."/>
            <person name="Yamazoe A."/>
            <person name="Fujita N."/>
            <person name="Nagata Y."/>
            <person name="Tsuda M."/>
            <person name="Hatta T."/>
            <person name="Kimbara K."/>
        </authorList>
    </citation>
    <scope>NUCLEOTIDE SEQUENCE [LARGE SCALE GENOMIC DNA]</scope>
    <source>
        <strain evidence="1 2">JF8</strain>
    </source>
</reference>
<sequence length="31" mass="3706">MKIKTILKKKNPPLVLLNEADLEKDIDKFYF</sequence>
<dbReference type="STRING" id="1921421.M493_13140"/>
<dbReference type="EMBL" id="CP006254">
    <property type="protein sequence ID" value="AGT32872.1"/>
    <property type="molecule type" value="Genomic_DNA"/>
</dbReference>
<dbReference type="AlphaFoldDB" id="S5Z7S7"/>
<organism evidence="1 2">
    <name type="scientific">Geobacillus genomosp. 3</name>
    <dbReference type="NCBI Taxonomy" id="1921421"/>
    <lineage>
        <taxon>Bacteria</taxon>
        <taxon>Bacillati</taxon>
        <taxon>Bacillota</taxon>
        <taxon>Bacilli</taxon>
        <taxon>Bacillales</taxon>
        <taxon>Anoxybacillaceae</taxon>
        <taxon>Geobacillus</taxon>
    </lineage>
</organism>
<dbReference type="HOGENOM" id="CLU_3396695_0_0_9"/>
<name>S5Z7S7_GEOG3</name>
<proteinExistence type="predicted"/>
<dbReference type="KEGG" id="gjf:M493_13140"/>
<accession>S5Z7S7</accession>
<evidence type="ECO:0000313" key="2">
    <source>
        <dbReference type="Proteomes" id="UP000015500"/>
    </source>
</evidence>
<gene>
    <name evidence="1" type="ORF">M493_13140</name>
</gene>